<reference evidence="2 3" key="1">
    <citation type="submission" date="2021-07" db="EMBL/GenBank/DDBJ databases">
        <title>Novel Helicobacter sp. Isolated from a cat.</title>
        <authorList>
            <person name="Rimbara E."/>
            <person name="Suzuki M."/>
        </authorList>
    </citation>
    <scope>NUCLEOTIDE SEQUENCE [LARGE SCALE GENOMIC DNA]</scope>
    <source>
        <strain evidence="3">NHP19-012</strain>
    </source>
</reference>
<keyword evidence="1" id="KW-1133">Transmembrane helix</keyword>
<feature type="transmembrane region" description="Helical" evidence="1">
    <location>
        <begin position="12"/>
        <end position="37"/>
    </location>
</feature>
<keyword evidence="1" id="KW-0472">Membrane</keyword>
<evidence type="ECO:0000256" key="1">
    <source>
        <dbReference type="SAM" id="Phobius"/>
    </source>
</evidence>
<proteinExistence type="predicted"/>
<evidence type="ECO:0000313" key="2">
    <source>
        <dbReference type="EMBL" id="BCZ19768.1"/>
    </source>
</evidence>
<keyword evidence="1" id="KW-0812">Transmembrane</keyword>
<keyword evidence="3" id="KW-1185">Reference proteome</keyword>
<gene>
    <name evidence="2" type="ORF">NHP190012_14100</name>
</gene>
<dbReference type="Proteomes" id="UP000826146">
    <property type="component" value="Chromosome"/>
</dbReference>
<dbReference type="RefSeq" id="WP_221271632.1">
    <property type="nucleotide sequence ID" value="NZ_AP024819.1"/>
</dbReference>
<evidence type="ECO:0000313" key="3">
    <source>
        <dbReference type="Proteomes" id="UP000826146"/>
    </source>
</evidence>
<organism evidence="2 3">
    <name type="scientific">Helicobacter gastrofelis</name>
    <dbReference type="NCBI Taxonomy" id="2849642"/>
    <lineage>
        <taxon>Bacteria</taxon>
        <taxon>Pseudomonadati</taxon>
        <taxon>Campylobacterota</taxon>
        <taxon>Epsilonproteobacteria</taxon>
        <taxon>Campylobacterales</taxon>
        <taxon>Helicobacteraceae</taxon>
        <taxon>Helicobacter</taxon>
    </lineage>
</organism>
<sequence length="74" mass="8236">MAQERKEKLAKGLEVLAMVLMCVACVSALIWGVVVLFEPIKIDTILHVSYTLPPFIVAQCCLHFARVLKTPKNP</sequence>
<name>A0ABM7SJC6_9HELI</name>
<feature type="transmembrane region" description="Helical" evidence="1">
    <location>
        <begin position="49"/>
        <end position="68"/>
    </location>
</feature>
<accession>A0ABM7SJC6</accession>
<dbReference type="EMBL" id="AP024819">
    <property type="protein sequence ID" value="BCZ19768.1"/>
    <property type="molecule type" value="Genomic_DNA"/>
</dbReference>
<protein>
    <submittedName>
        <fullName evidence="2">Uncharacterized protein</fullName>
    </submittedName>
</protein>